<feature type="transmembrane region" description="Helical" evidence="1">
    <location>
        <begin position="95"/>
        <end position="115"/>
    </location>
</feature>
<organism evidence="2 3">
    <name type="scientific">Labrys wisconsinensis</name>
    <dbReference type="NCBI Taxonomy" id="425677"/>
    <lineage>
        <taxon>Bacteria</taxon>
        <taxon>Pseudomonadati</taxon>
        <taxon>Pseudomonadota</taxon>
        <taxon>Alphaproteobacteria</taxon>
        <taxon>Hyphomicrobiales</taxon>
        <taxon>Xanthobacteraceae</taxon>
        <taxon>Labrys</taxon>
    </lineage>
</organism>
<accession>A0ABU0JC71</accession>
<gene>
    <name evidence="2" type="ORF">QO011_004203</name>
</gene>
<evidence type="ECO:0000313" key="2">
    <source>
        <dbReference type="EMBL" id="MDQ0471180.1"/>
    </source>
</evidence>
<feature type="transmembrane region" description="Helical" evidence="1">
    <location>
        <begin position="182"/>
        <end position="207"/>
    </location>
</feature>
<keyword evidence="1" id="KW-0812">Transmembrane</keyword>
<feature type="transmembrane region" description="Helical" evidence="1">
    <location>
        <begin position="357"/>
        <end position="376"/>
    </location>
</feature>
<keyword evidence="1" id="KW-1133">Transmembrane helix</keyword>
<comment type="caution">
    <text evidence="2">The sequence shown here is derived from an EMBL/GenBank/DDBJ whole genome shotgun (WGS) entry which is preliminary data.</text>
</comment>
<evidence type="ECO:0000313" key="3">
    <source>
        <dbReference type="Proteomes" id="UP001242480"/>
    </source>
</evidence>
<feature type="transmembrane region" description="Helical" evidence="1">
    <location>
        <begin position="269"/>
        <end position="290"/>
    </location>
</feature>
<evidence type="ECO:0008006" key="4">
    <source>
        <dbReference type="Google" id="ProtNLM"/>
    </source>
</evidence>
<sequence>MASLDPPTPWTAPRAWAAPAAARLAPALAVLALAVALRGVYDLPGDVSWLLTLGERLLAGERPYVDFVEANPPASILLYVPAILAARLAGVAPEAMVVVLVFVLGCASLVLSLRILAAARLVGAATAPWLAAAGFAVFLVLPTSIFAQREHVAAIAVLPMLAVLAARRAGCSVSTRAALAAGLAAGLAVAVKPHFALALALPLGFVLARPGRSLGDRLGDALRPETVAAAAMVLAYAAAVVLAFPAFLTDTLPLLQAVYLPVRLGLLESLLSPAIALAWLALAAWVLLGWGRRRDPVETVSVLAACGFAAAALVQGKGWSYQAYPAVAFALLACLWRLFVEAAAWRRGGSGRPEPRLLAAGACLIVLGVAALVRFADDRQLPAFTEVVRRLAPAHPSMVLIGHGLGVGHPLVRRLQGVWVDPMACRWISGNAALLLGEGVADPERRQAIEGYARLDRERLVAAIERFRPDVVLVQDETWRAWVAAHAEVAGALAPYRVAQTFGGVSIMLRRDGAAAGGAG</sequence>
<feature type="transmembrane region" description="Helical" evidence="1">
    <location>
        <begin position="121"/>
        <end position="140"/>
    </location>
</feature>
<protein>
    <recommendedName>
        <fullName evidence="4">Glycosyltransferase RgtA/B/C/D-like domain-containing protein</fullName>
    </recommendedName>
</protein>
<keyword evidence="3" id="KW-1185">Reference proteome</keyword>
<feature type="transmembrane region" description="Helical" evidence="1">
    <location>
        <begin position="152"/>
        <end position="170"/>
    </location>
</feature>
<proteinExistence type="predicted"/>
<keyword evidence="1" id="KW-0472">Membrane</keyword>
<dbReference type="Proteomes" id="UP001242480">
    <property type="component" value="Unassembled WGS sequence"/>
</dbReference>
<feature type="transmembrane region" description="Helical" evidence="1">
    <location>
        <begin position="20"/>
        <end position="41"/>
    </location>
</feature>
<name>A0ABU0JC71_9HYPH</name>
<dbReference type="RefSeq" id="WP_307275879.1">
    <property type="nucleotide sequence ID" value="NZ_JAUSVX010000008.1"/>
</dbReference>
<reference evidence="2 3" key="1">
    <citation type="submission" date="2023-07" db="EMBL/GenBank/DDBJ databases">
        <title>Genomic Encyclopedia of Type Strains, Phase IV (KMG-IV): sequencing the most valuable type-strain genomes for metagenomic binning, comparative biology and taxonomic classification.</title>
        <authorList>
            <person name="Goeker M."/>
        </authorList>
    </citation>
    <scope>NUCLEOTIDE SEQUENCE [LARGE SCALE GENOMIC DNA]</scope>
    <source>
        <strain evidence="2 3">DSM 19619</strain>
    </source>
</reference>
<feature type="transmembrane region" description="Helical" evidence="1">
    <location>
        <begin position="297"/>
        <end position="314"/>
    </location>
</feature>
<feature type="transmembrane region" description="Helical" evidence="1">
    <location>
        <begin position="227"/>
        <end position="249"/>
    </location>
</feature>
<evidence type="ECO:0000256" key="1">
    <source>
        <dbReference type="SAM" id="Phobius"/>
    </source>
</evidence>
<feature type="transmembrane region" description="Helical" evidence="1">
    <location>
        <begin position="326"/>
        <end position="345"/>
    </location>
</feature>
<dbReference type="EMBL" id="JAUSVX010000008">
    <property type="protein sequence ID" value="MDQ0471180.1"/>
    <property type="molecule type" value="Genomic_DNA"/>
</dbReference>